<protein>
    <recommendedName>
        <fullName evidence="4">Magnesium transporter MgtE intracellular domain-containing protein</fullName>
    </recommendedName>
</protein>
<feature type="signal peptide" evidence="1">
    <location>
        <begin position="1"/>
        <end position="23"/>
    </location>
</feature>
<dbReference type="AlphaFoldDB" id="A0A6M0QXG1"/>
<evidence type="ECO:0000313" key="3">
    <source>
        <dbReference type="Proteomes" id="UP000477782"/>
    </source>
</evidence>
<name>A0A6M0QXG1_9RHOB</name>
<accession>A0A6M0QXG1</accession>
<dbReference type="SUPFAM" id="SSF158791">
    <property type="entry name" value="MgtE N-terminal domain-like"/>
    <property type="match status" value="1"/>
</dbReference>
<evidence type="ECO:0008006" key="4">
    <source>
        <dbReference type="Google" id="ProtNLM"/>
    </source>
</evidence>
<sequence>MKRASRGALVILALFLASSGALRLGGVAGQAFAKSSSDQPAPEEAAPVECPAPPAALLQAMNDRDAQLRAQEAAAADRLAALTLSEAAIAQRMAELTAAEASLKEVLAIADGAAEQDLARLTAVYEAMKPTDAAALFDAMAPEFAAGFLARMQPAAAAAVMAGMPPDKAYSVSALIAGRNAMAPTE</sequence>
<keyword evidence="3" id="KW-1185">Reference proteome</keyword>
<dbReference type="RefSeq" id="WP_164626303.1">
    <property type="nucleotide sequence ID" value="NZ_JAAIVJ010000007.1"/>
</dbReference>
<feature type="chain" id="PRO_5026894773" description="Magnesium transporter MgtE intracellular domain-containing protein" evidence="1">
    <location>
        <begin position="24"/>
        <end position="186"/>
    </location>
</feature>
<dbReference type="Proteomes" id="UP000477782">
    <property type="component" value="Unassembled WGS sequence"/>
</dbReference>
<comment type="caution">
    <text evidence="2">The sequence shown here is derived from an EMBL/GenBank/DDBJ whole genome shotgun (WGS) entry which is preliminary data.</text>
</comment>
<gene>
    <name evidence="2" type="ORF">G4Z14_12665</name>
</gene>
<dbReference type="EMBL" id="JAAIVJ010000007">
    <property type="protein sequence ID" value="NEY91152.1"/>
    <property type="molecule type" value="Genomic_DNA"/>
</dbReference>
<keyword evidence="1" id="KW-0732">Signal</keyword>
<reference evidence="2 3" key="1">
    <citation type="submission" date="2020-02" db="EMBL/GenBank/DDBJ databases">
        <authorList>
            <person name="Chen W.-M."/>
        </authorList>
    </citation>
    <scope>NUCLEOTIDE SEQUENCE [LARGE SCALE GENOMIC DNA]</scope>
    <source>
        <strain evidence="2 3">KMS-5</strain>
    </source>
</reference>
<evidence type="ECO:0000256" key="1">
    <source>
        <dbReference type="SAM" id="SignalP"/>
    </source>
</evidence>
<evidence type="ECO:0000313" key="2">
    <source>
        <dbReference type="EMBL" id="NEY91152.1"/>
    </source>
</evidence>
<organism evidence="2 3">
    <name type="scientific">Tabrizicola oligotrophica</name>
    <dbReference type="NCBI Taxonomy" id="2710650"/>
    <lineage>
        <taxon>Bacteria</taxon>
        <taxon>Pseudomonadati</taxon>
        <taxon>Pseudomonadota</taxon>
        <taxon>Alphaproteobacteria</taxon>
        <taxon>Rhodobacterales</taxon>
        <taxon>Paracoccaceae</taxon>
        <taxon>Tabrizicola</taxon>
    </lineage>
</organism>
<proteinExistence type="predicted"/>